<dbReference type="PANTHER" id="PTHR36566">
    <property type="entry name" value="NICKEL INSERTION PROTEIN-RELATED"/>
    <property type="match status" value="1"/>
</dbReference>
<dbReference type="AlphaFoldDB" id="A0A382ZSL8"/>
<organism evidence="2">
    <name type="scientific">marine metagenome</name>
    <dbReference type="NCBI Taxonomy" id="408172"/>
    <lineage>
        <taxon>unclassified sequences</taxon>
        <taxon>metagenomes</taxon>
        <taxon>ecological metagenomes</taxon>
    </lineage>
</organism>
<feature type="non-terminal residue" evidence="2">
    <location>
        <position position="1"/>
    </location>
</feature>
<proteinExistence type="predicted"/>
<protein>
    <recommendedName>
        <fullName evidence="3">TIGR00299 family protein</fullName>
    </recommendedName>
</protein>
<name>A0A382ZSL8_9ZZZZ</name>
<sequence length="77" mass="8381">VAILFPVKTLYLDIFSGISGDMFLGAMLDLGVEFEVLEAELKKLKLEGYTLSANRRQKCAIDGVKFDVHLACGGEGD</sequence>
<accession>A0A382ZSL8</accession>
<dbReference type="EMBL" id="UINC01186262">
    <property type="protein sequence ID" value="SVD98403.1"/>
    <property type="molecule type" value="Genomic_DNA"/>
</dbReference>
<evidence type="ECO:0000313" key="2">
    <source>
        <dbReference type="EMBL" id="SVD98403.1"/>
    </source>
</evidence>
<dbReference type="InterPro" id="IPR002822">
    <property type="entry name" value="Ni_insertion"/>
</dbReference>
<reference evidence="2" key="1">
    <citation type="submission" date="2018-05" db="EMBL/GenBank/DDBJ databases">
        <authorList>
            <person name="Lanie J.A."/>
            <person name="Ng W.-L."/>
            <person name="Kazmierczak K.M."/>
            <person name="Andrzejewski T.M."/>
            <person name="Davidsen T.M."/>
            <person name="Wayne K.J."/>
            <person name="Tettelin H."/>
            <person name="Glass J.I."/>
            <person name="Rusch D."/>
            <person name="Podicherti R."/>
            <person name="Tsui H.-C.T."/>
            <person name="Winkler M.E."/>
        </authorList>
    </citation>
    <scope>NUCLEOTIDE SEQUENCE</scope>
</reference>
<evidence type="ECO:0008006" key="3">
    <source>
        <dbReference type="Google" id="ProtNLM"/>
    </source>
</evidence>
<keyword evidence="1" id="KW-0533">Nickel</keyword>
<feature type="non-terminal residue" evidence="2">
    <location>
        <position position="77"/>
    </location>
</feature>
<dbReference type="Pfam" id="PF01969">
    <property type="entry name" value="Ni_insertion"/>
    <property type="match status" value="1"/>
</dbReference>
<evidence type="ECO:0000256" key="1">
    <source>
        <dbReference type="ARBA" id="ARBA00022596"/>
    </source>
</evidence>
<gene>
    <name evidence="2" type="ORF">METZ01_LOCUS451257</name>
</gene>
<dbReference type="PANTHER" id="PTHR36566:SF1">
    <property type="entry name" value="PYRIDINIUM-3,5-BISTHIOCARBOXYLIC ACID MONONUCLEOTIDE NICKEL INSERTION PROTEIN"/>
    <property type="match status" value="1"/>
</dbReference>